<proteinExistence type="predicted"/>
<comment type="caution">
    <text evidence="2">The sequence shown here is derived from an EMBL/GenBank/DDBJ whole genome shotgun (WGS) entry which is preliminary data.</text>
</comment>
<reference evidence="2" key="1">
    <citation type="submission" date="2023-03" db="EMBL/GenBank/DDBJ databases">
        <title>Massive genome expansion in bonnet fungi (Mycena s.s.) driven by repeated elements and novel gene families across ecological guilds.</title>
        <authorList>
            <consortium name="Lawrence Berkeley National Laboratory"/>
            <person name="Harder C.B."/>
            <person name="Miyauchi S."/>
            <person name="Viragh M."/>
            <person name="Kuo A."/>
            <person name="Thoen E."/>
            <person name="Andreopoulos B."/>
            <person name="Lu D."/>
            <person name="Skrede I."/>
            <person name="Drula E."/>
            <person name="Henrissat B."/>
            <person name="Morin E."/>
            <person name="Kohler A."/>
            <person name="Barry K."/>
            <person name="LaButti K."/>
            <person name="Morin E."/>
            <person name="Salamov A."/>
            <person name="Lipzen A."/>
            <person name="Mereny Z."/>
            <person name="Hegedus B."/>
            <person name="Baldrian P."/>
            <person name="Stursova M."/>
            <person name="Weitz H."/>
            <person name="Taylor A."/>
            <person name="Grigoriev I.V."/>
            <person name="Nagy L.G."/>
            <person name="Martin F."/>
            <person name="Kauserud H."/>
        </authorList>
    </citation>
    <scope>NUCLEOTIDE SEQUENCE</scope>
    <source>
        <strain evidence="2">CBHHK002</strain>
    </source>
</reference>
<evidence type="ECO:0000259" key="1">
    <source>
        <dbReference type="Pfam" id="PF18803"/>
    </source>
</evidence>
<dbReference type="AlphaFoldDB" id="A0AAD6YWP0"/>
<name>A0AAD6YWP0_9AGAR</name>
<evidence type="ECO:0000313" key="2">
    <source>
        <dbReference type="EMBL" id="KAJ7300500.1"/>
    </source>
</evidence>
<accession>A0AAD6YWP0</accession>
<dbReference type="Proteomes" id="UP001218218">
    <property type="component" value="Unassembled WGS sequence"/>
</dbReference>
<dbReference type="Pfam" id="PF18803">
    <property type="entry name" value="CxC2"/>
    <property type="match status" value="1"/>
</dbReference>
<dbReference type="EMBL" id="JARIHO010000164">
    <property type="protein sequence ID" value="KAJ7300500.1"/>
    <property type="molecule type" value="Genomic_DNA"/>
</dbReference>
<organism evidence="2 3">
    <name type="scientific">Mycena albidolilacea</name>
    <dbReference type="NCBI Taxonomy" id="1033008"/>
    <lineage>
        <taxon>Eukaryota</taxon>
        <taxon>Fungi</taxon>
        <taxon>Dikarya</taxon>
        <taxon>Basidiomycota</taxon>
        <taxon>Agaricomycotina</taxon>
        <taxon>Agaricomycetes</taxon>
        <taxon>Agaricomycetidae</taxon>
        <taxon>Agaricales</taxon>
        <taxon>Marasmiineae</taxon>
        <taxon>Mycenaceae</taxon>
        <taxon>Mycena</taxon>
    </lineage>
</organism>
<protein>
    <recommendedName>
        <fullName evidence="1">CxC2-like cysteine cluster KDZ transposase-associated domain-containing protein</fullName>
    </recommendedName>
</protein>
<feature type="non-terminal residue" evidence="2">
    <location>
        <position position="1"/>
    </location>
</feature>
<evidence type="ECO:0000313" key="3">
    <source>
        <dbReference type="Proteomes" id="UP001218218"/>
    </source>
</evidence>
<keyword evidence="3" id="KW-1185">Reference proteome</keyword>
<feature type="domain" description="CxC2-like cysteine cluster KDZ transposase-associated" evidence="1">
    <location>
        <begin position="44"/>
        <end position="89"/>
    </location>
</feature>
<sequence length="89" mass="10167">CVDQGCLGEQMFCAGCIVATHTWHPTHFVEKWNGTHFVRKRTWLQELGLRVQLGHPPGIICPYREAAAHDFVLYDLSRVHELNVDFCGC</sequence>
<feature type="non-terminal residue" evidence="2">
    <location>
        <position position="89"/>
    </location>
</feature>
<dbReference type="InterPro" id="IPR041457">
    <property type="entry name" value="CxC2_KDZ-assoc"/>
</dbReference>
<gene>
    <name evidence="2" type="ORF">DFH08DRAFT_633748</name>
</gene>